<evidence type="ECO:0000313" key="3">
    <source>
        <dbReference type="Proteomes" id="UP001054889"/>
    </source>
</evidence>
<proteinExistence type="predicted"/>
<accession>A0AAV5CZR1</accession>
<name>A0AAV5CZR1_ELECO</name>
<evidence type="ECO:0000313" key="2">
    <source>
        <dbReference type="EMBL" id="GJN03710.1"/>
    </source>
</evidence>
<keyword evidence="3" id="KW-1185">Reference proteome</keyword>
<feature type="region of interest" description="Disordered" evidence="1">
    <location>
        <begin position="1"/>
        <end position="44"/>
    </location>
</feature>
<reference evidence="2" key="2">
    <citation type="submission" date="2021-12" db="EMBL/GenBank/DDBJ databases">
        <title>Resequencing data analysis of finger millet.</title>
        <authorList>
            <person name="Hatakeyama M."/>
            <person name="Aluri S."/>
            <person name="Balachadran M.T."/>
            <person name="Sivarajan S.R."/>
            <person name="Poveda L."/>
            <person name="Shimizu-Inatsugi R."/>
            <person name="Schlapbach R."/>
            <person name="Sreeman S.M."/>
            <person name="Shimizu K.K."/>
        </authorList>
    </citation>
    <scope>NUCLEOTIDE SEQUENCE</scope>
</reference>
<dbReference type="Proteomes" id="UP001054889">
    <property type="component" value="Unassembled WGS sequence"/>
</dbReference>
<gene>
    <name evidence="2" type="primary">ga21185</name>
    <name evidence="2" type="ORF">PR202_ga21185</name>
</gene>
<reference evidence="2" key="1">
    <citation type="journal article" date="2018" name="DNA Res.">
        <title>Multiple hybrid de novo genome assembly of finger millet, an orphan allotetraploid crop.</title>
        <authorList>
            <person name="Hatakeyama M."/>
            <person name="Aluri S."/>
            <person name="Balachadran M.T."/>
            <person name="Sivarajan S.R."/>
            <person name="Patrignani A."/>
            <person name="Gruter S."/>
            <person name="Poveda L."/>
            <person name="Shimizu-Inatsugi R."/>
            <person name="Baeten J."/>
            <person name="Francoijs K.J."/>
            <person name="Nataraja K.N."/>
            <person name="Reddy Y.A.N."/>
            <person name="Phadnis S."/>
            <person name="Ravikumar R.L."/>
            <person name="Schlapbach R."/>
            <person name="Sreeman S.M."/>
            <person name="Shimizu K.K."/>
        </authorList>
    </citation>
    <scope>NUCLEOTIDE SEQUENCE</scope>
</reference>
<dbReference type="EMBL" id="BQKI01000010">
    <property type="protein sequence ID" value="GJN03710.1"/>
    <property type="molecule type" value="Genomic_DNA"/>
</dbReference>
<sequence>MPDSGDAHRGGGWSVSSSTLQAGDDLGTDEAHRGSSTSAAVRLHRRERGRPGWGLLGEATLDKDPQQIIKSTLTNCRPPSIDSAGASRLRPWRELGGRGGGLARVAPWAGELARYLEREWAAVRHLGRVPAPAGSRLAACAGRGRRIINGNILEGLPYPFVNLKSLFLRTSLTLMSSVSSVFYLLRHTPVLEVLDFEVICNRPTAVRS</sequence>
<protein>
    <submittedName>
        <fullName evidence="2">Uncharacterized protein</fullName>
    </submittedName>
</protein>
<comment type="caution">
    <text evidence="2">The sequence shown here is derived from an EMBL/GenBank/DDBJ whole genome shotgun (WGS) entry which is preliminary data.</text>
</comment>
<evidence type="ECO:0000256" key="1">
    <source>
        <dbReference type="SAM" id="MobiDB-lite"/>
    </source>
</evidence>
<dbReference type="AlphaFoldDB" id="A0AAV5CZR1"/>
<organism evidence="2 3">
    <name type="scientific">Eleusine coracana subsp. coracana</name>
    <dbReference type="NCBI Taxonomy" id="191504"/>
    <lineage>
        <taxon>Eukaryota</taxon>
        <taxon>Viridiplantae</taxon>
        <taxon>Streptophyta</taxon>
        <taxon>Embryophyta</taxon>
        <taxon>Tracheophyta</taxon>
        <taxon>Spermatophyta</taxon>
        <taxon>Magnoliopsida</taxon>
        <taxon>Liliopsida</taxon>
        <taxon>Poales</taxon>
        <taxon>Poaceae</taxon>
        <taxon>PACMAD clade</taxon>
        <taxon>Chloridoideae</taxon>
        <taxon>Cynodonteae</taxon>
        <taxon>Eleusininae</taxon>
        <taxon>Eleusine</taxon>
    </lineage>
</organism>